<gene>
    <name evidence="1" type="ORF">A8L45_20360</name>
</gene>
<dbReference type="OrthoDB" id="9805247at2"/>
<dbReference type="PANTHER" id="PTHR39166">
    <property type="entry name" value="BLL1166 PROTEIN"/>
    <property type="match status" value="1"/>
</dbReference>
<dbReference type="RefSeq" id="WP_068905198.1">
    <property type="nucleotide sequence ID" value="NZ_JBHUIF010000012.1"/>
</dbReference>
<accession>A0A1C3EAL2</accession>
<evidence type="ECO:0008006" key="3">
    <source>
        <dbReference type="Google" id="ProtNLM"/>
    </source>
</evidence>
<dbReference type="PANTHER" id="PTHR39166:SF1">
    <property type="entry name" value="BLL1166 PROTEIN"/>
    <property type="match status" value="1"/>
</dbReference>
<sequence length="191" mass="22396">MKVYRKDNQLLDIIRQSPELVETIRVCSEIKLPNYYLAGGAITQCIWNYLSERPLLENVKDLDVVYFEPKTHSSSENNYAVIASQRVSHHLPIDIKNQANIHTWYERKFGQRITPYECVEVGIDSWLPAFAVGVRYHKRTMNVYAPFGLEDMFNMIVRPNKRAMSKTNYDLMCDGYSKRWPQLEVIGWDDI</sequence>
<proteinExistence type="predicted"/>
<evidence type="ECO:0000313" key="2">
    <source>
        <dbReference type="Proteomes" id="UP000094936"/>
    </source>
</evidence>
<dbReference type="STRING" id="1080227.A8L45_20360"/>
<comment type="caution">
    <text evidence="1">The sequence shown here is derived from an EMBL/GenBank/DDBJ whole genome shotgun (WGS) entry which is preliminary data.</text>
</comment>
<protein>
    <recommendedName>
        <fullName evidence="3">Nucleotidyltransferase family protein</fullName>
    </recommendedName>
</protein>
<dbReference type="InterPro" id="IPR009267">
    <property type="entry name" value="NTP_transf_6"/>
</dbReference>
<keyword evidence="2" id="KW-1185">Reference proteome</keyword>
<reference evidence="1 2" key="1">
    <citation type="submission" date="2016-05" db="EMBL/GenBank/DDBJ databases">
        <title>Genomic Taxonomy of the Vibrionaceae.</title>
        <authorList>
            <person name="Gomez-Gil B."/>
            <person name="Enciso-Ibarra J."/>
        </authorList>
    </citation>
    <scope>NUCLEOTIDE SEQUENCE [LARGE SCALE GENOMIC DNA]</scope>
    <source>
        <strain evidence="1 2">CAIM 1920</strain>
    </source>
</reference>
<dbReference type="EMBL" id="LYBM01000054">
    <property type="protein sequence ID" value="ODA30286.1"/>
    <property type="molecule type" value="Genomic_DNA"/>
</dbReference>
<name>A0A1C3EAL2_9GAMM</name>
<evidence type="ECO:0000313" key="1">
    <source>
        <dbReference type="EMBL" id="ODA30286.1"/>
    </source>
</evidence>
<organism evidence="1 2">
    <name type="scientific">Veronia pacifica</name>
    <dbReference type="NCBI Taxonomy" id="1080227"/>
    <lineage>
        <taxon>Bacteria</taxon>
        <taxon>Pseudomonadati</taxon>
        <taxon>Pseudomonadota</taxon>
        <taxon>Gammaproteobacteria</taxon>
        <taxon>Vibrionales</taxon>
        <taxon>Vibrionaceae</taxon>
        <taxon>Veronia</taxon>
    </lineage>
</organism>
<dbReference type="AlphaFoldDB" id="A0A1C3EAL2"/>
<dbReference type="Proteomes" id="UP000094936">
    <property type="component" value="Unassembled WGS sequence"/>
</dbReference>
<dbReference type="Pfam" id="PF06042">
    <property type="entry name" value="NTP_transf_6"/>
    <property type="match status" value="1"/>
</dbReference>